<sequence length="456" mass="49792">MRLTAVSAEAAAEGLVPGLTVAEARALVPSLLVGDADPLGDAADLRRLALWCRRWTPRVAADGEDGLLLDITGCDHLFGGEGGLVTEIAARLGRAGIGHRLGLAGTPAASWGWARYRPARSSPVLRPEEAMTVLGRLPTDALRLPPGMAVSLGRVGLRLIEDLMRLPRAPLAARFGRELLDRLDRLTGAAADPLAPVEAPESWSARLALAEPISRREDFEEAASRLLADLAESLRAAGRGARSLRLSLFRVDGGLQVLEIGAGRPSRDPRHLLRLFRERFDRIEPGFGVEVLTLEATETNLLPPEQTEAGGDGADTALCELVDRLRTRAGGRAALRLSVCDTHVPERSVALRPYEEDGTLPDDGGEGERPVLLLSPPEPIQGDGTGEAVPEAFYWRGRRYHVGLVEGPERIRSEWWRDRDAVRDYYRVQEIGGRRFWIFRRRGSALDGWFLHGLFA</sequence>
<dbReference type="EMBL" id="CP029352">
    <property type="protein sequence ID" value="AWK85459.1"/>
    <property type="molecule type" value="Genomic_DNA"/>
</dbReference>
<name>A0A2S2CM08_9PROT</name>
<dbReference type="InterPro" id="IPR045443">
    <property type="entry name" value="DUF6504"/>
</dbReference>
<keyword evidence="6" id="KW-1185">Reference proteome</keyword>
<evidence type="ECO:0000256" key="2">
    <source>
        <dbReference type="SAM" id="MobiDB-lite"/>
    </source>
</evidence>
<dbReference type="KEGG" id="azz:DEW08_04120"/>
<dbReference type="GO" id="GO:0006281">
    <property type="term" value="P:DNA repair"/>
    <property type="evidence" value="ECO:0007669"/>
    <property type="project" value="InterPro"/>
</dbReference>
<reference evidence="6" key="1">
    <citation type="submission" date="2018-05" db="EMBL/GenBank/DDBJ databases">
        <title>Azospirillum thermophila sp. nov., a novel isolated from hot spring.</title>
        <authorList>
            <person name="Zhao Z."/>
        </authorList>
    </citation>
    <scope>NUCLEOTIDE SEQUENCE [LARGE SCALE GENOMIC DNA]</scope>
    <source>
        <strain evidence="6">CFH 70021</strain>
    </source>
</reference>
<keyword evidence="1" id="KW-0227">DNA damage</keyword>
<feature type="domain" description="DNA polymerase Y-family little finger" evidence="3">
    <location>
        <begin position="202"/>
        <end position="294"/>
    </location>
</feature>
<feature type="compositionally biased region" description="Acidic residues" evidence="2">
    <location>
        <begin position="356"/>
        <end position="365"/>
    </location>
</feature>
<organism evidence="5 6">
    <name type="scientific">Azospirillum thermophilum</name>
    <dbReference type="NCBI Taxonomy" id="2202148"/>
    <lineage>
        <taxon>Bacteria</taxon>
        <taxon>Pseudomonadati</taxon>
        <taxon>Pseudomonadota</taxon>
        <taxon>Alphaproteobacteria</taxon>
        <taxon>Rhodospirillales</taxon>
        <taxon>Azospirillaceae</taxon>
        <taxon>Azospirillum</taxon>
    </lineage>
</organism>
<evidence type="ECO:0000313" key="6">
    <source>
        <dbReference type="Proteomes" id="UP000245629"/>
    </source>
</evidence>
<dbReference type="Proteomes" id="UP000245629">
    <property type="component" value="Chromosome 1"/>
</dbReference>
<evidence type="ECO:0000259" key="3">
    <source>
        <dbReference type="Pfam" id="PF11799"/>
    </source>
</evidence>
<feature type="region of interest" description="Disordered" evidence="2">
    <location>
        <begin position="350"/>
        <end position="386"/>
    </location>
</feature>
<dbReference type="GO" id="GO:0003684">
    <property type="term" value="F:damaged DNA binding"/>
    <property type="evidence" value="ECO:0007669"/>
    <property type="project" value="InterPro"/>
</dbReference>
<dbReference type="PANTHER" id="PTHR35369">
    <property type="entry name" value="BLR3025 PROTEIN-RELATED"/>
    <property type="match status" value="1"/>
</dbReference>
<protein>
    <submittedName>
        <fullName evidence="5">Uncharacterized protein</fullName>
    </submittedName>
</protein>
<evidence type="ECO:0000313" key="5">
    <source>
        <dbReference type="EMBL" id="AWK85459.1"/>
    </source>
</evidence>
<dbReference type="InterPro" id="IPR043502">
    <property type="entry name" value="DNA/RNA_pol_sf"/>
</dbReference>
<dbReference type="CDD" id="cd03468">
    <property type="entry name" value="PolY_like"/>
    <property type="match status" value="1"/>
</dbReference>
<evidence type="ECO:0000256" key="1">
    <source>
        <dbReference type="ARBA" id="ARBA00022763"/>
    </source>
</evidence>
<evidence type="ECO:0000259" key="4">
    <source>
        <dbReference type="Pfam" id="PF20114"/>
    </source>
</evidence>
<proteinExistence type="predicted"/>
<dbReference type="AlphaFoldDB" id="A0A2S2CM08"/>
<dbReference type="Pfam" id="PF20114">
    <property type="entry name" value="DUF6504"/>
    <property type="match status" value="1"/>
</dbReference>
<dbReference type="InterPro" id="IPR050356">
    <property type="entry name" value="SulA_CellDiv_inhibitor"/>
</dbReference>
<feature type="domain" description="DUF6504" evidence="4">
    <location>
        <begin position="387"/>
        <end position="443"/>
    </location>
</feature>
<gene>
    <name evidence="5" type="ORF">DEW08_04120</name>
</gene>
<dbReference type="InterPro" id="IPR017961">
    <property type="entry name" value="DNA_pol_Y-fam_little_finger"/>
</dbReference>
<dbReference type="SUPFAM" id="SSF56672">
    <property type="entry name" value="DNA/RNA polymerases"/>
    <property type="match status" value="1"/>
</dbReference>
<accession>A0A2S2CM08</accession>
<dbReference type="PANTHER" id="PTHR35369:SF2">
    <property type="entry name" value="BLR3025 PROTEIN"/>
    <property type="match status" value="1"/>
</dbReference>
<dbReference type="Pfam" id="PF11799">
    <property type="entry name" value="IMS_C"/>
    <property type="match status" value="1"/>
</dbReference>